<proteinExistence type="predicted"/>
<sequence length="184" mass="20636">MEAQGFPEPALPPWLDLPGRIASGLQLRLARADDLPFLRELYASSRAAELACMPWPEQAKRAFCDSQFDLQHRHYLSYTMPGAFTVVMRDDRAVGRLYLQWTPTELHIVDILLLPDAQGQGIGSTLLRWLQSLLPQAGVASLALQVLQHNTAAHQLYRRLGFQAREIHGMHVSMAWTPPNASLS</sequence>
<gene>
    <name evidence="4" type="ORF">ISP20_16470</name>
</gene>
<dbReference type="CDD" id="cd04301">
    <property type="entry name" value="NAT_SF"/>
    <property type="match status" value="1"/>
</dbReference>
<dbReference type="Pfam" id="PF00583">
    <property type="entry name" value="Acetyltransf_1"/>
    <property type="match status" value="1"/>
</dbReference>
<evidence type="ECO:0000313" key="5">
    <source>
        <dbReference type="Proteomes" id="UP001430065"/>
    </source>
</evidence>
<protein>
    <submittedName>
        <fullName evidence="4">GNAT family N-acetyltransferase</fullName>
    </submittedName>
</protein>
<dbReference type="Proteomes" id="UP001430065">
    <property type="component" value="Unassembled WGS sequence"/>
</dbReference>
<evidence type="ECO:0000259" key="3">
    <source>
        <dbReference type="PROSITE" id="PS51186"/>
    </source>
</evidence>
<reference evidence="4 5" key="1">
    <citation type="submission" date="2020-10" db="EMBL/GenBank/DDBJ databases">
        <title>Phylogeny of dyella-like bacteria.</title>
        <authorList>
            <person name="Fu J."/>
        </authorList>
    </citation>
    <scope>NUCLEOTIDE SEQUENCE [LARGE SCALE GENOMIC DNA]</scope>
    <source>
        <strain evidence="4 5">THG-B117</strain>
    </source>
</reference>
<organism evidence="4 5">
    <name type="scientific">Dyella kyungheensis</name>
    <dbReference type="NCBI Taxonomy" id="1242174"/>
    <lineage>
        <taxon>Bacteria</taxon>
        <taxon>Pseudomonadati</taxon>
        <taxon>Pseudomonadota</taxon>
        <taxon>Gammaproteobacteria</taxon>
        <taxon>Lysobacterales</taxon>
        <taxon>Rhodanobacteraceae</taxon>
        <taxon>Dyella</taxon>
    </lineage>
</organism>
<evidence type="ECO:0000256" key="1">
    <source>
        <dbReference type="ARBA" id="ARBA00022679"/>
    </source>
</evidence>
<feature type="domain" description="N-acetyltransferase" evidence="3">
    <location>
        <begin position="25"/>
        <end position="179"/>
    </location>
</feature>
<evidence type="ECO:0000256" key="2">
    <source>
        <dbReference type="ARBA" id="ARBA00023315"/>
    </source>
</evidence>
<dbReference type="InterPro" id="IPR050832">
    <property type="entry name" value="Bact_Acetyltransf"/>
</dbReference>
<dbReference type="InterPro" id="IPR016181">
    <property type="entry name" value="Acyl_CoA_acyltransferase"/>
</dbReference>
<comment type="caution">
    <text evidence="4">The sequence shown here is derived from an EMBL/GenBank/DDBJ whole genome shotgun (WGS) entry which is preliminary data.</text>
</comment>
<dbReference type="Gene3D" id="3.40.630.30">
    <property type="match status" value="1"/>
</dbReference>
<keyword evidence="5" id="KW-1185">Reference proteome</keyword>
<keyword evidence="2" id="KW-0012">Acyltransferase</keyword>
<dbReference type="PROSITE" id="PS51186">
    <property type="entry name" value="GNAT"/>
    <property type="match status" value="1"/>
</dbReference>
<dbReference type="PANTHER" id="PTHR43877:SF2">
    <property type="entry name" value="AMINOALKYLPHOSPHONATE N-ACETYLTRANSFERASE-RELATED"/>
    <property type="match status" value="1"/>
</dbReference>
<dbReference type="InterPro" id="IPR000182">
    <property type="entry name" value="GNAT_dom"/>
</dbReference>
<accession>A0ABS2JUS8</accession>
<dbReference type="RefSeq" id="WP_204637193.1">
    <property type="nucleotide sequence ID" value="NZ_JADIKC010000007.1"/>
</dbReference>
<evidence type="ECO:0000313" key="4">
    <source>
        <dbReference type="EMBL" id="MBM7122763.1"/>
    </source>
</evidence>
<dbReference type="EMBL" id="JADIKC010000007">
    <property type="protein sequence ID" value="MBM7122763.1"/>
    <property type="molecule type" value="Genomic_DNA"/>
</dbReference>
<name>A0ABS2JUS8_9GAMM</name>
<dbReference type="PANTHER" id="PTHR43877">
    <property type="entry name" value="AMINOALKYLPHOSPHONATE N-ACETYLTRANSFERASE-RELATED-RELATED"/>
    <property type="match status" value="1"/>
</dbReference>
<keyword evidence="1" id="KW-0808">Transferase</keyword>
<dbReference type="SUPFAM" id="SSF55729">
    <property type="entry name" value="Acyl-CoA N-acyltransferases (Nat)"/>
    <property type="match status" value="1"/>
</dbReference>